<dbReference type="Gene3D" id="3.40.50.300">
    <property type="entry name" value="P-loop containing nucleotide triphosphate hydrolases"/>
    <property type="match status" value="2"/>
</dbReference>
<feature type="compositionally biased region" description="Polar residues" evidence="5">
    <location>
        <begin position="1109"/>
        <end position="1118"/>
    </location>
</feature>
<dbReference type="GO" id="GO:0008094">
    <property type="term" value="F:ATP-dependent activity, acting on DNA"/>
    <property type="evidence" value="ECO:0007669"/>
    <property type="project" value="TreeGrafter"/>
</dbReference>
<dbReference type="Pfam" id="PF00176">
    <property type="entry name" value="SNF2-rel_dom"/>
    <property type="match status" value="1"/>
</dbReference>
<protein>
    <recommendedName>
        <fullName evidence="6">Helicase C-terminal domain-containing protein</fullName>
    </recommendedName>
</protein>
<evidence type="ECO:0000256" key="5">
    <source>
        <dbReference type="SAM" id="MobiDB-lite"/>
    </source>
</evidence>
<dbReference type="CDD" id="cd18793">
    <property type="entry name" value="SF2_C_SNF"/>
    <property type="match status" value="1"/>
</dbReference>
<feature type="region of interest" description="Disordered" evidence="5">
    <location>
        <begin position="1243"/>
        <end position="1299"/>
    </location>
</feature>
<dbReference type="EMBL" id="JAIFTL010000126">
    <property type="protein sequence ID" value="KAG9322859.1"/>
    <property type="molecule type" value="Genomic_DNA"/>
</dbReference>
<feature type="region of interest" description="Disordered" evidence="5">
    <location>
        <begin position="1086"/>
        <end position="1122"/>
    </location>
</feature>
<dbReference type="PANTHER" id="PTHR45626">
    <property type="entry name" value="TRANSCRIPTION TERMINATION FACTOR 2-RELATED"/>
    <property type="match status" value="1"/>
</dbReference>
<dbReference type="InterPro" id="IPR014001">
    <property type="entry name" value="Helicase_ATP-bd"/>
</dbReference>
<feature type="coiled-coil region" evidence="4">
    <location>
        <begin position="857"/>
        <end position="884"/>
    </location>
</feature>
<keyword evidence="2" id="KW-0378">Hydrolase</keyword>
<keyword evidence="3" id="KW-0067">ATP-binding</keyword>
<proteinExistence type="predicted"/>
<dbReference type="SMART" id="SM00490">
    <property type="entry name" value="HELICc"/>
    <property type="match status" value="1"/>
</dbReference>
<feature type="coiled-coil region" evidence="4">
    <location>
        <begin position="1441"/>
        <end position="1470"/>
    </location>
</feature>
<dbReference type="SMART" id="SM00487">
    <property type="entry name" value="DEXDc"/>
    <property type="match status" value="1"/>
</dbReference>
<sequence>MDMDMDTDKGLIPIGSWDAQRQVPQQSANSSMHGHEQLPFLEADDSDLRDECMAQALHLLDQANILRFQRVQLGDTPDQNHPHHRFLIYGLHQSKNSLGRFGTNARSRQNQERVRTKQALATILINMNTDPWVFQNRMLACPPGYTATRLFQADMDKRLIDIYTEMPSPRAMDDPYTGDNTRRPSRSVERLLKQVIEQDAPKGMRTKLYQYQKNSLWKLLRRELCPDFILDPSFIPVQDMEGQPYYLDITNDGLSICRTPSAVWDDAQGGIICEDMGTGKTCLCIALILQTLHQFSLPPSINTQLHSELYPFVPSQIISLQDGDDYIATPELVLPAGSQIPSLRDLAATSVKLNGIEYRRAHDFISPTTMSILEDISVYYYEEETVARKRTSRTRQASMEDQPPEIYLSNATLVIVPPNLTDQWLNEINKHTEDFALKTLEISPDPTAELPDHKTLMRYDLVLISLSKFAKEYVPGAYSRKRTKERPPCRCEERYITCRCPPPRSISPLMQVRWKRVIVDEGHSLGMKLSDHSLLAEKLHADRRWICTGTPTFNLANLQPSSGFNAAAASISDKGDLDRLSALFGSFLHLRPYCHDKDLFSKVIQKPLVEHHNISTGVVSSSHWSLETLSSVSRLRYLMDRVMVRNKAEDVERDVTLPPLYERIVRLDLEYFQVLAINCQIALIQANAVLTERVDQDYFFHPSNRKHLARVVENLKDGCFWYPGGDDYKNQLQSALKHVQKGIQKHRETEGGKYSDQDARLLVEICDHIKRALRDHSWSAIQRTQEVGYYCKGLPQIFQGMFALIPSFELGTVVDDVEDEDEMPTGEQSGASGSAWIPPANPIALGMPAVGEEDQVCVTLAKQITRLRTEVAKYEQDMDNESVNGIEGGHHSLPATAGGWASTSADQDQPMHTQEESSMSEAMVLERLRKARILSSSSSKLNYVISQVLRHHTSEKCIVFCQSRTAMYYIHEYLTLAKVRCRMYHTQGMTERERSNTIMTFNTSEMVSTIIMDTKHAAFGIDLSSASRVYFVSPVWQTATMRQAVKRAHRIGQIRPVYVETLVIRNSFEEAILNRRLELDDATRLQDKQKGKERHVGEDAGDADLDTADSGSGMSRASRNMVDDRKMRDLISHIDFMPLPTWTAPTPDLPSSSAYSSLAGGSSTFGGRGSTPLNGASHDQQHLYSTLEDYASLDGGAQDTSLSVFAVPVIFPSKQNGLAARRQPHAADTQDVSTMDQPLALDEQQTAERQDEDAIQEPQEPQEPQDEQRTVQWSFWQGDTQGPTSAEAPDADSSMELNPGDVEEVYDGNLDYPTQWKEEAVMSEQQSGEVLEGLPTTQLNRMKLEESAIPAKIKVDPDLGLEDDVKRGGRFKAESDLGLEDDVKRRGLFKAEYAPAAIWDGVKEEIKAEEGFVKQEGLRLFPKVEPEHYVLFDHADDRAWKQELEQDELEQEAVAKAEEEEADMLRLKDESVSLLATKRSPEGVAGGSTPLVKSDSGVKRVRFC</sequence>
<dbReference type="InterPro" id="IPR027417">
    <property type="entry name" value="P-loop_NTPase"/>
</dbReference>
<dbReference type="InterPro" id="IPR000330">
    <property type="entry name" value="SNF2_N"/>
</dbReference>
<keyword evidence="4" id="KW-0175">Coiled coil</keyword>
<evidence type="ECO:0000256" key="1">
    <source>
        <dbReference type="ARBA" id="ARBA00022741"/>
    </source>
</evidence>
<feature type="domain" description="Helicase C-terminal" evidence="6">
    <location>
        <begin position="940"/>
        <end position="1100"/>
    </location>
</feature>
<dbReference type="InterPro" id="IPR050628">
    <property type="entry name" value="SNF2_RAD54_helicase_TF"/>
</dbReference>
<evidence type="ECO:0000313" key="7">
    <source>
        <dbReference type="EMBL" id="KAG9322859.1"/>
    </source>
</evidence>
<dbReference type="InterPro" id="IPR001650">
    <property type="entry name" value="Helicase_C-like"/>
</dbReference>
<keyword evidence="1" id="KW-0547">Nucleotide-binding</keyword>
<dbReference type="SUPFAM" id="SSF52540">
    <property type="entry name" value="P-loop containing nucleoside triphosphate hydrolases"/>
    <property type="match status" value="2"/>
</dbReference>
<feature type="compositionally biased region" description="Basic and acidic residues" evidence="5">
    <location>
        <begin position="1086"/>
        <end position="1098"/>
    </location>
</feature>
<dbReference type="PANTHER" id="PTHR45626:SF51">
    <property type="entry name" value="SNF2-RELATED DOMAIN-CONTAINING PROTEIN"/>
    <property type="match status" value="1"/>
</dbReference>
<dbReference type="InterPro" id="IPR049730">
    <property type="entry name" value="SNF2/RAD54-like_C"/>
</dbReference>
<dbReference type="GO" id="GO:0016787">
    <property type="term" value="F:hydrolase activity"/>
    <property type="evidence" value="ECO:0007669"/>
    <property type="project" value="UniProtKB-KW"/>
</dbReference>
<evidence type="ECO:0000256" key="3">
    <source>
        <dbReference type="ARBA" id="ARBA00022840"/>
    </source>
</evidence>
<evidence type="ECO:0000256" key="2">
    <source>
        <dbReference type="ARBA" id="ARBA00022801"/>
    </source>
</evidence>
<evidence type="ECO:0000256" key="4">
    <source>
        <dbReference type="SAM" id="Coils"/>
    </source>
</evidence>
<dbReference type="Proteomes" id="UP000717515">
    <property type="component" value="Unassembled WGS sequence"/>
</dbReference>
<organism evidence="7 8">
    <name type="scientific">Mortierella alpina</name>
    <name type="common">Oleaginous fungus</name>
    <name type="synonym">Mortierella renispora</name>
    <dbReference type="NCBI Taxonomy" id="64518"/>
    <lineage>
        <taxon>Eukaryota</taxon>
        <taxon>Fungi</taxon>
        <taxon>Fungi incertae sedis</taxon>
        <taxon>Mucoromycota</taxon>
        <taxon>Mortierellomycotina</taxon>
        <taxon>Mortierellomycetes</taxon>
        <taxon>Mortierellales</taxon>
        <taxon>Mortierellaceae</taxon>
        <taxon>Mortierella</taxon>
    </lineage>
</organism>
<accession>A0A9P8A5N1</accession>
<reference evidence="7" key="1">
    <citation type="submission" date="2021-07" db="EMBL/GenBank/DDBJ databases">
        <title>Draft genome of Mortierella alpina, strain LL118, isolated from an aspen leaf litter sample.</title>
        <authorList>
            <person name="Yang S."/>
            <person name="Vinatzer B.A."/>
        </authorList>
    </citation>
    <scope>NUCLEOTIDE SEQUENCE</scope>
    <source>
        <strain evidence="7">LL118</strain>
    </source>
</reference>
<name>A0A9P8A5N1_MORAP</name>
<gene>
    <name evidence="7" type="ORF">KVV02_001193</name>
</gene>
<dbReference type="GO" id="GO:0006281">
    <property type="term" value="P:DNA repair"/>
    <property type="evidence" value="ECO:0007669"/>
    <property type="project" value="TreeGrafter"/>
</dbReference>
<comment type="caution">
    <text evidence="7">The sequence shown here is derived from an EMBL/GenBank/DDBJ whole genome shotgun (WGS) entry which is preliminary data.</text>
</comment>
<feature type="compositionally biased region" description="Polar residues" evidence="5">
    <location>
        <begin position="1270"/>
        <end position="1284"/>
    </location>
</feature>
<dbReference type="Pfam" id="PF00271">
    <property type="entry name" value="Helicase_C"/>
    <property type="match status" value="1"/>
</dbReference>
<evidence type="ECO:0000313" key="8">
    <source>
        <dbReference type="Proteomes" id="UP000717515"/>
    </source>
</evidence>
<dbReference type="PROSITE" id="PS51194">
    <property type="entry name" value="HELICASE_CTER"/>
    <property type="match status" value="1"/>
</dbReference>
<feature type="region of interest" description="Disordered" evidence="5">
    <location>
        <begin position="1150"/>
        <end position="1178"/>
    </location>
</feature>
<evidence type="ECO:0000259" key="6">
    <source>
        <dbReference type="PROSITE" id="PS51194"/>
    </source>
</evidence>
<feature type="compositionally biased region" description="Low complexity" evidence="5">
    <location>
        <begin position="1151"/>
        <end position="1162"/>
    </location>
</feature>
<dbReference type="GO" id="GO:0005634">
    <property type="term" value="C:nucleus"/>
    <property type="evidence" value="ECO:0007669"/>
    <property type="project" value="TreeGrafter"/>
</dbReference>
<dbReference type="GO" id="GO:0005524">
    <property type="term" value="F:ATP binding"/>
    <property type="evidence" value="ECO:0007669"/>
    <property type="project" value="UniProtKB-KW"/>
</dbReference>